<evidence type="ECO:0000313" key="1">
    <source>
        <dbReference type="EMBL" id="RCN56428.1"/>
    </source>
</evidence>
<sequence>MGLIGAALVSSYWNKGQLVRATMAGANRIVLTANAAPPALWSNAWLGRRPYRAVAFHGLRRVVTGFSLMTLQKPRTFTQDLLHVAPDISVRLTKLKDELSAETTRVFAAHAWL</sequence>
<evidence type="ECO:0000313" key="2">
    <source>
        <dbReference type="Proteomes" id="UP000253250"/>
    </source>
</evidence>
<dbReference type="Proteomes" id="UP000253250">
    <property type="component" value="Unassembled WGS sequence"/>
</dbReference>
<reference evidence="1 2" key="1">
    <citation type="submission" date="2018-02" db="EMBL/GenBank/DDBJ databases">
        <title>Insights into the biology of acidophilic members of the Acidiferrobacteraceae family derived from comparative genomic analyses.</title>
        <authorList>
            <person name="Issotta F."/>
            <person name="Thyssen C."/>
            <person name="Mena C."/>
            <person name="Moya A."/>
            <person name="Bellenberg S."/>
            <person name="Sproer C."/>
            <person name="Covarrubias P.C."/>
            <person name="Sand W."/>
            <person name="Quatrini R."/>
            <person name="Vera M."/>
        </authorList>
    </citation>
    <scope>NUCLEOTIDE SEQUENCE [LARGE SCALE GENOMIC DNA]</scope>
    <source>
        <strain evidence="2">m-1</strain>
    </source>
</reference>
<name>A0A1C2FZQ2_9GAMM</name>
<dbReference type="EMBL" id="PSYR01000002">
    <property type="protein sequence ID" value="RCN56428.1"/>
    <property type="molecule type" value="Genomic_DNA"/>
</dbReference>
<protein>
    <submittedName>
        <fullName evidence="1">Uncharacterized protein</fullName>
    </submittedName>
</protein>
<proteinExistence type="predicted"/>
<comment type="caution">
    <text evidence="1">The sequence shown here is derived from an EMBL/GenBank/DDBJ whole genome shotgun (WGS) entry which is preliminary data.</text>
</comment>
<keyword evidence="2" id="KW-1185">Reference proteome</keyword>
<accession>A0A1C2FZQ2</accession>
<organism evidence="1 2">
    <name type="scientific">Acidiferrobacter thiooxydans</name>
    <dbReference type="NCBI Taxonomy" id="163359"/>
    <lineage>
        <taxon>Bacteria</taxon>
        <taxon>Pseudomonadati</taxon>
        <taxon>Pseudomonadota</taxon>
        <taxon>Gammaproteobacteria</taxon>
        <taxon>Acidiferrobacterales</taxon>
        <taxon>Acidiferrobacteraceae</taxon>
        <taxon>Acidiferrobacter</taxon>
    </lineage>
</organism>
<gene>
    <name evidence="1" type="ORF">C4900_11430</name>
</gene>
<dbReference type="AlphaFoldDB" id="A0A1C2FZQ2"/>